<organism evidence="1">
    <name type="scientific">uncultured marine thaumarchaeote KM3_04_D06</name>
    <dbReference type="NCBI Taxonomy" id="1455965"/>
    <lineage>
        <taxon>Archaea</taxon>
        <taxon>Nitrososphaerota</taxon>
        <taxon>environmental samples</taxon>
    </lineage>
</organism>
<proteinExistence type="predicted"/>
<evidence type="ECO:0000313" key="1">
    <source>
        <dbReference type="EMBL" id="AIE98113.1"/>
    </source>
</evidence>
<reference evidence="1" key="1">
    <citation type="journal article" date="2014" name="Genome Biol. Evol.">
        <title>Pangenome evidence for extensive interdomain horizontal transfer affecting lineage core and shell genes in uncultured planktonic thaumarchaeota and euryarchaeota.</title>
        <authorList>
            <person name="Deschamps P."/>
            <person name="Zivanovic Y."/>
            <person name="Moreira D."/>
            <person name="Rodriguez-Valera F."/>
            <person name="Lopez-Garcia P."/>
        </authorList>
    </citation>
    <scope>NUCLEOTIDE SEQUENCE</scope>
</reference>
<sequence length="108" mass="12591">MSVLALDEIRKKVIYQNTVDIWIAVCQEQGTDWNDTEKYKKFIAHLLKSNLQMKKFPLCIKESGGNFERGKDKTEFGEKLSESNDENSAVYTIKLNDIVVNMIRRFEL</sequence>
<name>A0A075G3D0_9ARCH</name>
<protein>
    <submittedName>
        <fullName evidence="1">Uncharacterized protein</fullName>
    </submittedName>
</protein>
<dbReference type="EMBL" id="KF900526">
    <property type="protein sequence ID" value="AIE98113.1"/>
    <property type="molecule type" value="Genomic_DNA"/>
</dbReference>
<dbReference type="AlphaFoldDB" id="A0A075G3D0"/>
<accession>A0A075G3D0</accession>